<dbReference type="EMBL" id="SRLO01000012">
    <property type="protein sequence ID" value="TNN87038.1"/>
    <property type="molecule type" value="Genomic_DNA"/>
</dbReference>
<evidence type="ECO:0000313" key="2">
    <source>
        <dbReference type="EMBL" id="TNN87038.1"/>
    </source>
</evidence>
<reference evidence="2 3" key="1">
    <citation type="submission" date="2019-03" db="EMBL/GenBank/DDBJ databases">
        <title>First draft genome of Liparis tanakae, snailfish: a comprehensive survey of snailfish specific genes.</title>
        <authorList>
            <person name="Kim W."/>
            <person name="Song I."/>
            <person name="Jeong J.-H."/>
            <person name="Kim D."/>
            <person name="Kim S."/>
            <person name="Ryu S."/>
            <person name="Song J.Y."/>
            <person name="Lee S.K."/>
        </authorList>
    </citation>
    <scope>NUCLEOTIDE SEQUENCE [LARGE SCALE GENOMIC DNA]</scope>
    <source>
        <tissue evidence="2">Muscle</tissue>
    </source>
</reference>
<accession>A0A4Z2JBM2</accession>
<dbReference type="AlphaFoldDB" id="A0A4Z2JBM2"/>
<evidence type="ECO:0000256" key="1">
    <source>
        <dbReference type="SAM" id="MobiDB-lite"/>
    </source>
</evidence>
<gene>
    <name evidence="2" type="ORF">EYF80_002793</name>
</gene>
<comment type="caution">
    <text evidence="2">The sequence shown here is derived from an EMBL/GenBank/DDBJ whole genome shotgun (WGS) entry which is preliminary data.</text>
</comment>
<dbReference type="Proteomes" id="UP000314294">
    <property type="component" value="Unassembled WGS sequence"/>
</dbReference>
<name>A0A4Z2JBM2_9TELE</name>
<keyword evidence="3" id="KW-1185">Reference proteome</keyword>
<evidence type="ECO:0000313" key="3">
    <source>
        <dbReference type="Proteomes" id="UP000314294"/>
    </source>
</evidence>
<organism evidence="2 3">
    <name type="scientific">Liparis tanakae</name>
    <name type="common">Tanaka's snailfish</name>
    <dbReference type="NCBI Taxonomy" id="230148"/>
    <lineage>
        <taxon>Eukaryota</taxon>
        <taxon>Metazoa</taxon>
        <taxon>Chordata</taxon>
        <taxon>Craniata</taxon>
        <taxon>Vertebrata</taxon>
        <taxon>Euteleostomi</taxon>
        <taxon>Actinopterygii</taxon>
        <taxon>Neopterygii</taxon>
        <taxon>Teleostei</taxon>
        <taxon>Neoteleostei</taxon>
        <taxon>Acanthomorphata</taxon>
        <taxon>Eupercaria</taxon>
        <taxon>Perciformes</taxon>
        <taxon>Cottioidei</taxon>
        <taxon>Cottales</taxon>
        <taxon>Liparidae</taxon>
        <taxon>Liparis</taxon>
    </lineage>
</organism>
<protein>
    <submittedName>
        <fullName evidence="2">Uncharacterized protein</fullName>
    </submittedName>
</protein>
<sequence>MERMDCVERISRSTAHGYLFSVKTATATSTSTSPTHPTPTTHSTPTPHPTPTTHPTPDSDPVKLGHVWTGRLAAEACSLGYAWTLRLRRETRLGSEPGLRTGCLRGWKCVRSEERRSPLTALRIGRRRSLGVHGTYLTHRAGEPLERGVSEGSARCLGRVRLPLSVHGPLDVEPPALRALALLSPHITASSDPCSLQREKRGGVETS</sequence>
<proteinExistence type="predicted"/>
<feature type="compositionally biased region" description="Low complexity" evidence="1">
    <location>
        <begin position="26"/>
        <end position="45"/>
    </location>
</feature>
<feature type="region of interest" description="Disordered" evidence="1">
    <location>
        <begin position="26"/>
        <end position="62"/>
    </location>
</feature>